<dbReference type="Gene3D" id="3.40.309.10">
    <property type="entry name" value="Aldehyde Dehydrogenase, Chain A, domain 2"/>
    <property type="match status" value="1"/>
</dbReference>
<dbReference type="AlphaFoldDB" id="A0A7C4I1K2"/>
<dbReference type="InterPro" id="IPR016160">
    <property type="entry name" value="Ald_DH_CS_CYS"/>
</dbReference>
<protein>
    <recommendedName>
        <fullName evidence="1">methylmalonate-semialdehyde dehydrogenase (CoA acylating)</fullName>
        <ecNumber evidence="1">1.2.1.27</ecNumber>
    </recommendedName>
</protein>
<gene>
    <name evidence="5" type="ORF">ENT82_02620</name>
</gene>
<accession>A0A7C4I1K2</accession>
<evidence type="ECO:0000313" key="5">
    <source>
        <dbReference type="EMBL" id="HGN90009.1"/>
    </source>
</evidence>
<proteinExistence type="predicted"/>
<keyword evidence="2" id="KW-0560">Oxidoreductase</keyword>
<organism evidence="5">
    <name type="scientific">Caldiarchaeum subterraneum</name>
    <dbReference type="NCBI Taxonomy" id="311458"/>
    <lineage>
        <taxon>Archaea</taxon>
        <taxon>Nitrososphaerota</taxon>
        <taxon>Candidatus Caldarchaeales</taxon>
        <taxon>Candidatus Caldarchaeaceae</taxon>
        <taxon>Candidatus Caldarchaeum</taxon>
    </lineage>
</organism>
<dbReference type="PANTHER" id="PTHR43866">
    <property type="entry name" value="MALONATE-SEMIALDEHYDE DEHYDROGENASE"/>
    <property type="match status" value="1"/>
</dbReference>
<feature type="domain" description="Aldehyde dehydrogenase" evidence="4">
    <location>
        <begin position="12"/>
        <end position="475"/>
    </location>
</feature>
<reference evidence="5" key="1">
    <citation type="journal article" date="2020" name="mSystems">
        <title>Genome- and Community-Level Interaction Insights into Carbon Utilization and Element Cycling Functions of Hydrothermarchaeota in Hydrothermal Sediment.</title>
        <authorList>
            <person name="Zhou Z."/>
            <person name="Liu Y."/>
            <person name="Xu W."/>
            <person name="Pan J."/>
            <person name="Luo Z.H."/>
            <person name="Li M."/>
        </authorList>
    </citation>
    <scope>NUCLEOTIDE SEQUENCE [LARGE SCALE GENOMIC DNA]</scope>
    <source>
        <strain evidence="5">SpSt-613</strain>
    </source>
</reference>
<dbReference type="Pfam" id="PF00171">
    <property type="entry name" value="Aldedh"/>
    <property type="match status" value="1"/>
</dbReference>
<dbReference type="PANTHER" id="PTHR43866:SF4">
    <property type="entry name" value="MALONATE-SEMIALDEHYDE DEHYDROGENASE"/>
    <property type="match status" value="1"/>
</dbReference>
<dbReference type="FunFam" id="3.40.309.10:FF:000002">
    <property type="entry name" value="Methylmalonate-semialdehyde dehydrogenase (Acylating)"/>
    <property type="match status" value="1"/>
</dbReference>
<keyword evidence="3" id="KW-0520">NAD</keyword>
<dbReference type="GO" id="GO:0006210">
    <property type="term" value="P:thymine catabolic process"/>
    <property type="evidence" value="ECO:0007669"/>
    <property type="project" value="TreeGrafter"/>
</dbReference>
<dbReference type="Gene3D" id="3.40.605.10">
    <property type="entry name" value="Aldehyde Dehydrogenase, Chain A, domain 1"/>
    <property type="match status" value="1"/>
</dbReference>
<name>A0A7C4I1K2_CALS0</name>
<dbReference type="EC" id="1.2.1.27" evidence="1"/>
<dbReference type="InterPro" id="IPR015590">
    <property type="entry name" value="Aldehyde_DH_dom"/>
</dbReference>
<dbReference type="EMBL" id="DTAD01000024">
    <property type="protein sequence ID" value="HGN90009.1"/>
    <property type="molecule type" value="Genomic_DNA"/>
</dbReference>
<dbReference type="GO" id="GO:0006574">
    <property type="term" value="P:L-valine catabolic process"/>
    <property type="evidence" value="ECO:0007669"/>
    <property type="project" value="TreeGrafter"/>
</dbReference>
<dbReference type="InterPro" id="IPR010061">
    <property type="entry name" value="MeMal-semiAld_DH"/>
</dbReference>
<evidence type="ECO:0000256" key="2">
    <source>
        <dbReference type="ARBA" id="ARBA00023002"/>
    </source>
</evidence>
<comment type="caution">
    <text evidence="5">The sequence shown here is derived from an EMBL/GenBank/DDBJ whole genome shotgun (WGS) entry which is preliminary data.</text>
</comment>
<dbReference type="InterPro" id="IPR016161">
    <property type="entry name" value="Ald_DH/histidinol_DH"/>
</dbReference>
<evidence type="ECO:0000256" key="3">
    <source>
        <dbReference type="ARBA" id="ARBA00023027"/>
    </source>
</evidence>
<dbReference type="InterPro" id="IPR016162">
    <property type="entry name" value="Ald_DH_N"/>
</dbReference>
<dbReference type="SUPFAM" id="SSF53720">
    <property type="entry name" value="ALDH-like"/>
    <property type="match status" value="1"/>
</dbReference>
<evidence type="ECO:0000256" key="1">
    <source>
        <dbReference type="ARBA" id="ARBA00013048"/>
    </source>
</evidence>
<dbReference type="PROSITE" id="PS00070">
    <property type="entry name" value="ALDEHYDE_DEHYDR_CYS"/>
    <property type="match status" value="1"/>
</dbReference>
<dbReference type="InterPro" id="IPR016163">
    <property type="entry name" value="Ald_DH_C"/>
</dbReference>
<dbReference type="GO" id="GO:0004491">
    <property type="term" value="F:methylmalonate-semialdehyde dehydrogenase (acylating, NAD) activity"/>
    <property type="evidence" value="ECO:0007669"/>
    <property type="project" value="UniProtKB-EC"/>
</dbReference>
<sequence length="480" mass="51967">MSLLPNFIDGQFVESKSSEKIPVKNPAFDTDIAYVPVSTEEEVAAAVEAGVAAFEKIRKTAPTDRVSYLLKIRELMIRDTELLARILVDNHGRTYAEAVGEVKRSLENVEAAAALAYTLAKGEKMVNVSPDIDQELIREPLGCFAVITPFNIPLHAWSSYVPYAIALGATVVLKPSEVTPVVANEVARIVKEAGVPAGVMSVVHGDGRVAEKLVRHPDVQGVGFIGSTRTGKFLYELAAKEGKRASINAGAKNHLVVMPDADFVKTADAAVSSFFGMSGQRCLAASNLVVVKGAERVVELVREKSALKLGYGMDRETEMGPMASRAGLEKVRKFIELGEEYGKLLVDGRNNKPVKPLNGYFVGPTIFTDIPPTAPLAKEEIFGPVVSVLHADSLDAAVELINKNTPYGNAASIFTSNPNTARRFVLDVNVGNVGVNIGVPQPMAYFPLGGRKQSFFGTAHSRVDTIRFFTDHKIVTTRWW</sequence>
<evidence type="ECO:0000259" key="4">
    <source>
        <dbReference type="Pfam" id="PF00171"/>
    </source>
</evidence>